<dbReference type="SUPFAM" id="SSF50249">
    <property type="entry name" value="Nucleic acid-binding proteins"/>
    <property type="match status" value="1"/>
</dbReference>
<protein>
    <submittedName>
        <fullName evidence="2">Unannotated protein</fullName>
    </submittedName>
</protein>
<gene>
    <name evidence="2" type="ORF">UFOPK3267_02340</name>
</gene>
<name>A0A6J7C5B8_9ZZZZ</name>
<proteinExistence type="predicted"/>
<dbReference type="EMBL" id="CAFBIY010000159">
    <property type="protein sequence ID" value="CAB4852820.1"/>
    <property type="molecule type" value="Genomic_DNA"/>
</dbReference>
<feature type="domain" description="ChsH2 C-terminal OB-fold" evidence="1">
    <location>
        <begin position="2"/>
        <end position="38"/>
    </location>
</feature>
<dbReference type="AlphaFoldDB" id="A0A6J7C5B8"/>
<dbReference type="InterPro" id="IPR012340">
    <property type="entry name" value="NA-bd_OB-fold"/>
</dbReference>
<sequence length="55" mass="6289">MLAYVELDDQPDVRLTTRLIDCAPEDVRVGMPVEVTFQAADDIWLPLFRPVKENS</sequence>
<evidence type="ECO:0000259" key="1">
    <source>
        <dbReference type="Pfam" id="PF01796"/>
    </source>
</evidence>
<dbReference type="InterPro" id="IPR002878">
    <property type="entry name" value="ChsH2_C"/>
</dbReference>
<accession>A0A6J7C5B8</accession>
<dbReference type="Pfam" id="PF01796">
    <property type="entry name" value="OB_ChsH2_C"/>
    <property type="match status" value="1"/>
</dbReference>
<reference evidence="2" key="1">
    <citation type="submission" date="2020-05" db="EMBL/GenBank/DDBJ databases">
        <authorList>
            <person name="Chiriac C."/>
            <person name="Salcher M."/>
            <person name="Ghai R."/>
            <person name="Kavagutti S V."/>
        </authorList>
    </citation>
    <scope>NUCLEOTIDE SEQUENCE</scope>
</reference>
<evidence type="ECO:0000313" key="2">
    <source>
        <dbReference type="EMBL" id="CAB4852820.1"/>
    </source>
</evidence>
<organism evidence="2">
    <name type="scientific">freshwater metagenome</name>
    <dbReference type="NCBI Taxonomy" id="449393"/>
    <lineage>
        <taxon>unclassified sequences</taxon>
        <taxon>metagenomes</taxon>
        <taxon>ecological metagenomes</taxon>
    </lineage>
</organism>